<reference evidence="3" key="1">
    <citation type="journal article" date="2007" name="Science">
        <title>Draft genome of the filarial nematode parasite Brugia malayi.</title>
        <authorList>
            <person name="Ghedin E."/>
            <person name="Wang S."/>
            <person name="Spiro D."/>
            <person name="Caler E."/>
            <person name="Zhao Q."/>
            <person name="Crabtree J."/>
            <person name="Allen J.E."/>
            <person name="Delcher A.L."/>
            <person name="Guiliano D.B."/>
            <person name="Miranda-Saavedra D."/>
            <person name="Angiuoli S.V."/>
            <person name="Creasy T."/>
            <person name="Amedeo P."/>
            <person name="Haas B."/>
            <person name="El-Sayed N.M."/>
            <person name="Wortman J.R."/>
            <person name="Feldblyum T."/>
            <person name="Tallon L."/>
            <person name="Schatz M."/>
            <person name="Shumway M."/>
            <person name="Koo H."/>
            <person name="Salzberg S.L."/>
            <person name="Schobel S."/>
            <person name="Pertea M."/>
            <person name="Pop M."/>
            <person name="White O."/>
            <person name="Barton G.J."/>
            <person name="Carlow C.K."/>
            <person name="Crawford M.J."/>
            <person name="Daub J."/>
            <person name="Dimmic M.W."/>
            <person name="Estes C.F."/>
            <person name="Foster J.M."/>
            <person name="Ganatra M."/>
            <person name="Gregory W.F."/>
            <person name="Johnson N.M."/>
            <person name="Jin J."/>
            <person name="Komuniecki R."/>
            <person name="Korf I."/>
            <person name="Kumar S."/>
            <person name="Laney S."/>
            <person name="Li B.W."/>
            <person name="Li W."/>
            <person name="Lindblom T.H."/>
            <person name="Lustigman S."/>
            <person name="Ma D."/>
            <person name="Maina C.V."/>
            <person name="Martin D.M."/>
            <person name="McCarter J.P."/>
            <person name="McReynolds L."/>
            <person name="Mitreva M."/>
            <person name="Nutman T.B."/>
            <person name="Parkinson J."/>
            <person name="Peregrin-Alvarez J.M."/>
            <person name="Poole C."/>
            <person name="Ren Q."/>
            <person name="Saunders L."/>
            <person name="Sluder A.E."/>
            <person name="Smith K."/>
            <person name="Stanke M."/>
            <person name="Unnasch T.R."/>
            <person name="Ware J."/>
            <person name="Wei A.D."/>
            <person name="Weil G."/>
            <person name="Williams D.J."/>
            <person name="Zhang Y."/>
            <person name="Williams S.A."/>
            <person name="Fraser-Liggett C."/>
            <person name="Slatko B."/>
            <person name="Blaxter M.L."/>
            <person name="Scott A.L."/>
        </authorList>
    </citation>
    <scope>NUCLEOTIDE SEQUENCE</scope>
    <source>
        <strain evidence="3">FR3</strain>
    </source>
</reference>
<reference evidence="2" key="2">
    <citation type="submission" date="2019-04" db="EMBL/GenBank/DDBJ databases">
        <authorList>
            <person name="Howe K."/>
            <person name="Paulini M."/>
            <person name="Williams G."/>
        </authorList>
    </citation>
    <scope>NUCLEOTIDE SEQUENCE [LARGE SCALE GENOMIC DNA]</scope>
    <source>
        <strain evidence="2">FR3</strain>
    </source>
</reference>
<dbReference type="Proteomes" id="UP000006672">
    <property type="component" value="Unassembled WGS sequence"/>
</dbReference>
<proteinExistence type="predicted"/>
<accession>A0A4E9FKK6</accession>
<dbReference type="PROSITE" id="PS50011">
    <property type="entry name" value="PROTEIN_KINASE_DOM"/>
    <property type="match status" value="1"/>
</dbReference>
<feature type="domain" description="Protein kinase" evidence="1">
    <location>
        <begin position="42"/>
        <end position="303"/>
    </location>
</feature>
<evidence type="ECO:0000259" key="1">
    <source>
        <dbReference type="PROSITE" id="PS50011"/>
    </source>
</evidence>
<dbReference type="KEGG" id="bmy:BM_BM8453"/>
<dbReference type="RefSeq" id="XP_042934445.1">
    <property type="nucleotide sequence ID" value="XM_043078511.1"/>
</dbReference>
<dbReference type="AlphaFoldDB" id="A0A4E9FKK6"/>
<dbReference type="OrthoDB" id="5979581at2759"/>
<dbReference type="InterPro" id="IPR000719">
    <property type="entry name" value="Prot_kinase_dom"/>
</dbReference>
<organism evidence="2">
    <name type="scientific">Brugia malayi</name>
    <name type="common">Filarial nematode worm</name>
    <dbReference type="NCBI Taxonomy" id="6279"/>
    <lineage>
        <taxon>Eukaryota</taxon>
        <taxon>Metazoa</taxon>
        <taxon>Ecdysozoa</taxon>
        <taxon>Nematoda</taxon>
        <taxon>Chromadorea</taxon>
        <taxon>Rhabditida</taxon>
        <taxon>Spirurina</taxon>
        <taxon>Spiruromorpha</taxon>
        <taxon>Filarioidea</taxon>
        <taxon>Onchocercidae</taxon>
        <taxon>Brugia</taxon>
    </lineage>
</organism>
<dbReference type="InterPro" id="IPR011009">
    <property type="entry name" value="Kinase-like_dom_sf"/>
</dbReference>
<dbReference type="CTD" id="66060275"/>
<dbReference type="InterPro" id="IPR050235">
    <property type="entry name" value="CK1_Ser-Thr_kinase"/>
</dbReference>
<dbReference type="GeneID" id="66060275"/>
<name>A0A4E9FKK6_BRUMA</name>
<dbReference type="WBParaSite" id="Bm8453.1">
    <property type="protein sequence ID" value="Bm8453.1"/>
    <property type="gene ID" value="WBGene00228714"/>
</dbReference>
<gene>
    <name evidence="2" type="primary">Bm8453</name>
    <name evidence="2" type="ORF">BM_BM8453</name>
</gene>
<sequence length="357" mass="41641">MSTEIKIPIKSQIQAKISDNKKTTRKEVIEMLKIGEILRERYIIEKKLGRSNYNQIYRAYDNVKSRPVAVKIATPKLDPRRMKIEQMVLTLLRGKNHFVTLISMGQIHDVPYLVMDLVGRNLADIRGLYPPKQFQPITVYRISMQVISALRDMHTAGFLHRNIKPSNICIGRGAQKRVIYLLDHGMARMFTEIDGRIRKPRDHAGFRGTLRYVSLTVHSRAERTPRDDLIAWFYSMIELINGKLPWSNLIAAKDIEEAKRNETFENLCKDQPNISLEFAKYILSLDTTIIPNYQELIAIFKMVKLKDDLPFEWEMHKSNKMKKMIRESANVIDEKVTMGQKLTKVRKSKKEQKVKEK</sequence>
<dbReference type="EMBL" id="CAAKNF010000193">
    <property type="protein sequence ID" value="VIO93663.1"/>
    <property type="molecule type" value="Genomic_DNA"/>
</dbReference>
<dbReference type="PANTHER" id="PTHR11909">
    <property type="entry name" value="CASEIN KINASE-RELATED"/>
    <property type="match status" value="1"/>
</dbReference>
<dbReference type="GO" id="GO:0004672">
    <property type="term" value="F:protein kinase activity"/>
    <property type="evidence" value="ECO:0007669"/>
    <property type="project" value="InterPro"/>
</dbReference>
<evidence type="ECO:0000313" key="2">
    <source>
        <dbReference type="EMBL" id="VIO93663.1"/>
    </source>
</evidence>
<keyword evidence="3" id="KW-1185">Reference proteome</keyword>
<protein>
    <submittedName>
        <fullName evidence="4">Protein kinase domain-containing protein</fullName>
    </submittedName>
</protein>
<dbReference type="SUPFAM" id="SSF56112">
    <property type="entry name" value="Protein kinase-like (PK-like)"/>
    <property type="match status" value="1"/>
</dbReference>
<evidence type="ECO:0000313" key="4">
    <source>
        <dbReference type="WBParaSite" id="Bm8453.1"/>
    </source>
</evidence>
<dbReference type="Pfam" id="PF00069">
    <property type="entry name" value="Pkinase"/>
    <property type="match status" value="1"/>
</dbReference>
<evidence type="ECO:0000313" key="3">
    <source>
        <dbReference type="Proteomes" id="UP000006672"/>
    </source>
</evidence>
<accession>A0A8L7YPD4</accession>
<dbReference type="Gene3D" id="1.10.510.10">
    <property type="entry name" value="Transferase(Phosphotransferase) domain 1"/>
    <property type="match status" value="1"/>
</dbReference>
<dbReference type="SMART" id="SM00220">
    <property type="entry name" value="S_TKc"/>
    <property type="match status" value="1"/>
</dbReference>
<reference evidence="4" key="3">
    <citation type="submission" date="2022-04" db="UniProtKB">
        <authorList>
            <consortium name="WormBaseParasite"/>
        </authorList>
    </citation>
    <scope>IDENTIFICATION</scope>
</reference>
<dbReference type="GO" id="GO:0005524">
    <property type="term" value="F:ATP binding"/>
    <property type="evidence" value="ECO:0007669"/>
    <property type="project" value="InterPro"/>
</dbReference>